<gene>
    <name evidence="1" type="ORF">BACCELL_00406</name>
</gene>
<dbReference type="RefSeq" id="WP_007209796.1">
    <property type="nucleotide sequence ID" value="NZ_EQ973488.1"/>
</dbReference>
<reference evidence="1 2" key="2">
    <citation type="submission" date="2009-01" db="EMBL/GenBank/DDBJ databases">
        <title>Draft genome sequence of Bacteroides cellulosilyticus (DSM 14838).</title>
        <authorList>
            <person name="Sudarsanam P."/>
            <person name="Ley R."/>
            <person name="Guruge J."/>
            <person name="Turnbaugh P.J."/>
            <person name="Mahowald M."/>
            <person name="Liep D."/>
            <person name="Gordon J."/>
        </authorList>
    </citation>
    <scope>NUCLEOTIDE SEQUENCE [LARGE SCALE GENOMIC DNA]</scope>
    <source>
        <strain evidence="1 2">DSM 14838</strain>
    </source>
</reference>
<reference evidence="1 2" key="1">
    <citation type="submission" date="2008-12" db="EMBL/GenBank/DDBJ databases">
        <authorList>
            <person name="Fulton L."/>
            <person name="Clifton S."/>
            <person name="Fulton B."/>
            <person name="Xu J."/>
            <person name="Minx P."/>
            <person name="Pepin K.H."/>
            <person name="Johnson M."/>
            <person name="Bhonagiri V."/>
            <person name="Nash W.E."/>
            <person name="Mardis E.R."/>
            <person name="Wilson R.K."/>
        </authorList>
    </citation>
    <scope>NUCLEOTIDE SEQUENCE [LARGE SCALE GENOMIC DNA]</scope>
    <source>
        <strain evidence="1 2">DSM 14838</strain>
    </source>
</reference>
<sequence length="45" mass="5057">MIVTELIEQLKNCNPEAEVYVYTGDVNLMVIDEVEQESPAMVVIS</sequence>
<proteinExistence type="predicted"/>
<protein>
    <submittedName>
        <fullName evidence="1">Uncharacterized protein</fullName>
    </submittedName>
</protein>
<evidence type="ECO:0000313" key="1">
    <source>
        <dbReference type="EMBL" id="EEF91937.1"/>
    </source>
</evidence>
<evidence type="ECO:0000313" key="2">
    <source>
        <dbReference type="Proteomes" id="UP000003711"/>
    </source>
</evidence>
<comment type="caution">
    <text evidence="1">The sequence shown here is derived from an EMBL/GenBank/DDBJ whole genome shotgun (WGS) entry which is preliminary data.</text>
</comment>
<name>E2N811_9BACE</name>
<dbReference type="EMBL" id="ACCH01000035">
    <property type="protein sequence ID" value="EEF91937.1"/>
    <property type="molecule type" value="Genomic_DNA"/>
</dbReference>
<dbReference type="Proteomes" id="UP000003711">
    <property type="component" value="Unassembled WGS sequence"/>
</dbReference>
<organism evidence="1 2">
    <name type="scientific">Bacteroides cellulosilyticus DSM 14838</name>
    <dbReference type="NCBI Taxonomy" id="537012"/>
    <lineage>
        <taxon>Bacteria</taxon>
        <taxon>Pseudomonadati</taxon>
        <taxon>Bacteroidota</taxon>
        <taxon>Bacteroidia</taxon>
        <taxon>Bacteroidales</taxon>
        <taxon>Bacteroidaceae</taxon>
        <taxon>Bacteroides</taxon>
    </lineage>
</organism>
<accession>E2N811</accession>
<dbReference type="HOGENOM" id="CLU_3195832_0_0_10"/>
<dbReference type="AlphaFoldDB" id="E2N811"/>